<evidence type="ECO:0000313" key="4">
    <source>
        <dbReference type="Proteomes" id="UP000001745"/>
    </source>
</evidence>
<dbReference type="InParanoid" id="B8MF37"/>
<dbReference type="InterPro" id="IPR011990">
    <property type="entry name" value="TPR-like_helical_dom_sf"/>
</dbReference>
<reference evidence="4" key="1">
    <citation type="journal article" date="2015" name="Genome Announc.">
        <title>Genome sequence of the AIDS-associated pathogen Penicillium marneffei (ATCC18224) and its near taxonomic relative Talaromyces stipitatus (ATCC10500).</title>
        <authorList>
            <person name="Nierman W.C."/>
            <person name="Fedorova-Abrams N.D."/>
            <person name="Andrianopoulos A."/>
        </authorList>
    </citation>
    <scope>NUCLEOTIDE SEQUENCE [LARGE SCALE GENOMIC DNA]</scope>
    <source>
        <strain evidence="4">ATCC 10500 / CBS 375.48 / QM 6759 / NRRL 1006</strain>
    </source>
</reference>
<sequence>MGESLTPYYDGGLNYNNHIHPLMHELSSLWPSRKVVACIVSIDTGVPPDRNVGLLKINYFKDLITQTANTARNFQQGIDDRYGPEKKIYFRFNVEHGLGQIDLAEWRESDSTKNTTQCYLNEQLVKVGTCADRLLFRGDVLHDPLQQTQPEQHILLVHALGGTGKSQLRTKKFLLVFDGADVLNRPEISTSIDLTRFMPLADSVDIVITTRQRVTKIQGRCCVSLAVGDMKEGDAVKLLLDNAHIEQDSIRQKRCNIFDLMATYNKLGKYTEAIATCTEKKENTAPRSSRHHSSLTYADVPKCQGRVPEAAAIHEEGLPRMEKKLGHNHIDTLCSTVKYGYEFKLGSFKERLFKEFLELKAKTVSDLQLPADIIYSKSNAIFEVEKLQREAVERIIPTFGEGCPATIHAMERLAGTLEDLGEMGEAGAIRRDV</sequence>
<proteinExistence type="predicted"/>
<dbReference type="OrthoDB" id="5986190at2759"/>
<dbReference type="STRING" id="441959.B8MF37"/>
<dbReference type="HOGENOM" id="CLU_633366_0_0_1"/>
<dbReference type="GO" id="GO:0047499">
    <property type="term" value="F:calcium-independent phospholipase A2 activity"/>
    <property type="evidence" value="ECO:0007669"/>
    <property type="project" value="TreeGrafter"/>
</dbReference>
<evidence type="ECO:0000256" key="2">
    <source>
        <dbReference type="ARBA" id="ARBA00022963"/>
    </source>
</evidence>
<evidence type="ECO:0000256" key="1">
    <source>
        <dbReference type="ARBA" id="ARBA00022801"/>
    </source>
</evidence>
<organism evidence="3 4">
    <name type="scientific">Talaromyces stipitatus (strain ATCC 10500 / CBS 375.48 / QM 6759 / NRRL 1006)</name>
    <name type="common">Penicillium stipitatum</name>
    <dbReference type="NCBI Taxonomy" id="441959"/>
    <lineage>
        <taxon>Eukaryota</taxon>
        <taxon>Fungi</taxon>
        <taxon>Dikarya</taxon>
        <taxon>Ascomycota</taxon>
        <taxon>Pezizomycotina</taxon>
        <taxon>Eurotiomycetes</taxon>
        <taxon>Eurotiomycetidae</taxon>
        <taxon>Eurotiales</taxon>
        <taxon>Trichocomaceae</taxon>
        <taxon>Talaromyces</taxon>
        <taxon>Talaromyces sect. Talaromyces</taxon>
    </lineage>
</organism>
<keyword evidence="1" id="KW-0378">Hydrolase</keyword>
<dbReference type="GO" id="GO:0019369">
    <property type="term" value="P:arachidonate metabolic process"/>
    <property type="evidence" value="ECO:0007669"/>
    <property type="project" value="TreeGrafter"/>
</dbReference>
<dbReference type="Gene3D" id="1.25.40.10">
    <property type="entry name" value="Tetratricopeptide repeat domain"/>
    <property type="match status" value="1"/>
</dbReference>
<dbReference type="Proteomes" id="UP000001745">
    <property type="component" value="Unassembled WGS sequence"/>
</dbReference>
<keyword evidence="2" id="KW-0442">Lipid degradation</keyword>
<dbReference type="PANTHER" id="PTHR24185">
    <property type="entry name" value="CALCIUM-INDEPENDENT PHOSPHOLIPASE A2-GAMMA"/>
    <property type="match status" value="1"/>
</dbReference>
<dbReference type="EMBL" id="EQ962656">
    <property type="protein sequence ID" value="EED16136.1"/>
    <property type="molecule type" value="Genomic_DNA"/>
</dbReference>
<gene>
    <name evidence="3" type="ORF">TSTA_012450</name>
</gene>
<evidence type="ECO:0000313" key="3">
    <source>
        <dbReference type="EMBL" id="EED16136.1"/>
    </source>
</evidence>
<accession>B8MF37</accession>
<keyword evidence="4" id="KW-1185">Reference proteome</keyword>
<dbReference type="GO" id="GO:0016020">
    <property type="term" value="C:membrane"/>
    <property type="evidence" value="ECO:0007669"/>
    <property type="project" value="TreeGrafter"/>
</dbReference>
<name>B8MF37_TALSN</name>
<keyword evidence="2" id="KW-0443">Lipid metabolism</keyword>
<dbReference type="RefSeq" id="XP_002483370.1">
    <property type="nucleotide sequence ID" value="XM_002483325.1"/>
</dbReference>
<dbReference type="PANTHER" id="PTHR24185:SF1">
    <property type="entry name" value="CALCIUM-INDEPENDENT PHOSPHOLIPASE A2-GAMMA"/>
    <property type="match status" value="1"/>
</dbReference>
<dbReference type="GO" id="GO:0016042">
    <property type="term" value="P:lipid catabolic process"/>
    <property type="evidence" value="ECO:0007669"/>
    <property type="project" value="UniProtKB-KW"/>
</dbReference>
<dbReference type="GeneID" id="8104093"/>
<dbReference type="VEuPathDB" id="FungiDB:TSTA_012450"/>
<dbReference type="Gene3D" id="3.40.1090.10">
    <property type="entry name" value="Cytosolic phospholipase A2 catalytic domain"/>
    <property type="match status" value="1"/>
</dbReference>
<dbReference type="AlphaFoldDB" id="B8MF37"/>
<protein>
    <submittedName>
        <fullName evidence="3">Uncharacterized protein</fullName>
    </submittedName>
</protein>